<dbReference type="KEGG" id="panu:101020069"/>
<evidence type="ECO:0000256" key="5">
    <source>
        <dbReference type="ARBA" id="ARBA00023128"/>
    </source>
</evidence>
<evidence type="ECO:0000256" key="6">
    <source>
        <dbReference type="ARBA" id="ARBA00023136"/>
    </source>
</evidence>
<evidence type="ECO:0000259" key="12">
    <source>
        <dbReference type="Pfam" id="PF20266"/>
    </source>
</evidence>
<dbReference type="InterPro" id="IPR024810">
    <property type="entry name" value="MAB21L/cGLR"/>
</dbReference>
<dbReference type="Pfam" id="PF20266">
    <property type="entry name" value="Mab-21_C"/>
    <property type="match status" value="1"/>
</dbReference>
<comment type="subcellular location">
    <subcellularLocation>
        <location evidence="1">Mitochondrion outer membrane</location>
        <topology evidence="1">Single-pass membrane protein</topology>
    </subcellularLocation>
</comment>
<evidence type="ECO:0000256" key="4">
    <source>
        <dbReference type="ARBA" id="ARBA00022989"/>
    </source>
</evidence>
<evidence type="ECO:0000256" key="3">
    <source>
        <dbReference type="ARBA" id="ARBA00022787"/>
    </source>
</evidence>
<dbReference type="Ensembl" id="ENSPANT00000072446.1">
    <property type="protein sequence ID" value="ENSPANP00000054021.1"/>
    <property type="gene ID" value="ENSPANG00000023685.3"/>
</dbReference>
<evidence type="ECO:0000256" key="9">
    <source>
        <dbReference type="ARBA" id="ARBA00074072"/>
    </source>
</evidence>
<keyword evidence="15" id="KW-1185">Reference proteome</keyword>
<comment type="subunit">
    <text evidence="8">Interacts with DNM1L.</text>
</comment>
<evidence type="ECO:0000256" key="10">
    <source>
        <dbReference type="ARBA" id="ARBA00080814"/>
    </source>
</evidence>
<accession>A0A8I5NLX8</accession>
<reference evidence="14" key="3">
    <citation type="submission" date="2025-09" db="UniProtKB">
        <authorList>
            <consortium name="Ensembl"/>
        </authorList>
    </citation>
    <scope>IDENTIFICATION</scope>
</reference>
<evidence type="ECO:0000313" key="14">
    <source>
        <dbReference type="Ensembl" id="ENSPANP00000054021.1"/>
    </source>
</evidence>
<dbReference type="InterPro" id="IPR049097">
    <property type="entry name" value="MID51-like_C"/>
</dbReference>
<reference evidence="14 15" key="1">
    <citation type="submission" date="2012-03" db="EMBL/GenBank/DDBJ databases">
        <title>Whole Genome Assembly of Papio anubis.</title>
        <authorList>
            <person name="Liu Y.L."/>
            <person name="Abraham K.A."/>
            <person name="Akbar H.A."/>
            <person name="Ali S.A."/>
            <person name="Anosike U.A."/>
            <person name="Aqrawi P.A."/>
            <person name="Arias F.A."/>
            <person name="Attaway T.A."/>
            <person name="Awwad R.A."/>
            <person name="Babu C.B."/>
            <person name="Bandaranaike D.B."/>
            <person name="Battles P.B."/>
            <person name="Bell A.B."/>
            <person name="Beltran B.B."/>
            <person name="Berhane-Mersha D.B."/>
            <person name="Bess C.B."/>
            <person name="Bickham C.B."/>
            <person name="Bolden T.B."/>
            <person name="Carter K.C."/>
            <person name="Chau D.C."/>
            <person name="Chavez A.C."/>
            <person name="Clerc-Blankenburg K.C."/>
            <person name="Coyle M.C."/>
            <person name="Dao M.D."/>
            <person name="Davila M.L.D."/>
            <person name="Davy-Carroll L.D."/>
            <person name="Denson S.D."/>
            <person name="Dinh H.D."/>
            <person name="Fernandez S.F."/>
            <person name="Fernando P.F."/>
            <person name="Forbes L.F."/>
            <person name="Francis C.F."/>
            <person name="Francisco L.F."/>
            <person name="Fu Q.F."/>
            <person name="Garcia-Iii R.G."/>
            <person name="Garrett T.G."/>
            <person name="Gross S.G."/>
            <person name="Gubbala S.G."/>
            <person name="Hirani K.H."/>
            <person name="Hogues M.H."/>
            <person name="Hollins B.H."/>
            <person name="Jackson L.J."/>
            <person name="Javaid M.J."/>
            <person name="Jhangiani S.J."/>
            <person name="Johnson A.J."/>
            <person name="Johnson B.J."/>
            <person name="Jones J.J."/>
            <person name="Joshi V.J."/>
            <person name="Kalu J.K."/>
            <person name="Khan N.K."/>
            <person name="Korchina V.K."/>
            <person name="Kovar C.K."/>
            <person name="Lago L.L."/>
            <person name="Lara F.L."/>
            <person name="Le T.-K.L."/>
            <person name="Lee S.L."/>
            <person name="Legall-Iii F.L."/>
            <person name="Lemon S.L."/>
            <person name="Liu J.L."/>
            <person name="Liu Y.-S.L."/>
            <person name="Liyanage D.L."/>
            <person name="Lopez J.L."/>
            <person name="Lorensuhewa L.L."/>
            <person name="Mata R.M."/>
            <person name="Mathew T.M."/>
            <person name="Mercado C.M."/>
            <person name="Mercado I.M."/>
            <person name="Morales K.M."/>
            <person name="Morgan M.M."/>
            <person name="Munidasa M.M."/>
            <person name="Ngo D.N."/>
            <person name="Nguyen L.N."/>
            <person name="Nguyen T.N."/>
            <person name="Nguyen N.N."/>
            <person name="Obregon M.O."/>
            <person name="Okwuonu G.O."/>
            <person name="Ongeri F.O."/>
            <person name="Onwere C.O."/>
            <person name="Osifeso I.O."/>
            <person name="Parra A.P."/>
            <person name="Patil S.P."/>
            <person name="Perez A.P."/>
            <person name="Perez Y.P."/>
            <person name="Pham C.P."/>
            <person name="Pu L.-L.P."/>
            <person name="Puazo M.P."/>
            <person name="Quiroz J.Q."/>
            <person name="Rouhana J.R."/>
            <person name="Ruiz M.R."/>
            <person name="Ruiz S.-J.R."/>
            <person name="Saada N.S."/>
            <person name="Santibanez J.S."/>
            <person name="Scheel M.S."/>
            <person name="Schneider B.S."/>
            <person name="Simmons D.S."/>
            <person name="Sisson I.S."/>
            <person name="Tang L.-Y.T."/>
            <person name="Thornton R.T."/>
            <person name="Tisius J.T."/>
            <person name="Toledanes G.T."/>
            <person name="Trejos Z.T."/>
            <person name="Usmani K.U."/>
            <person name="Varghese R.V."/>
            <person name="Vattathil S.V."/>
            <person name="Vee V.V."/>
            <person name="Walker D.W."/>
            <person name="Weissenberger G.W."/>
            <person name="White C.W."/>
            <person name="Williams A.W."/>
            <person name="Woodworth J.W."/>
            <person name="Wright R.W."/>
            <person name="Zhu Y.Z."/>
            <person name="Han Y.H."/>
            <person name="Newsham I.N."/>
            <person name="Nazareth L.N."/>
            <person name="Worley K.W."/>
            <person name="Muzny D.M."/>
            <person name="Rogers J.R."/>
            <person name="Gibbs R.G."/>
        </authorList>
    </citation>
    <scope>NUCLEOTIDE SEQUENCE [LARGE SCALE GENOMIC DNA]</scope>
</reference>
<keyword evidence="5" id="KW-0496">Mitochondrion</keyword>
<evidence type="ECO:0000256" key="2">
    <source>
        <dbReference type="ARBA" id="ARBA00022692"/>
    </source>
</evidence>
<protein>
    <recommendedName>
        <fullName evidence="9">Mitochondrial dynamics protein MID49</fullName>
    </recommendedName>
    <alternativeName>
        <fullName evidence="10">Mitochondrial elongation factor 2</fullName>
    </alternativeName>
</protein>
<dbReference type="GO" id="GO:0007005">
    <property type="term" value="P:mitochondrion organization"/>
    <property type="evidence" value="ECO:0007669"/>
    <property type="project" value="Ensembl"/>
</dbReference>
<dbReference type="CTD" id="125170"/>
<dbReference type="Gene3D" id="1.10.1410.40">
    <property type="match status" value="1"/>
</dbReference>
<dbReference type="GeneID" id="101020069"/>
<dbReference type="GO" id="GO:0090141">
    <property type="term" value="P:positive regulation of mitochondrial fission"/>
    <property type="evidence" value="ECO:0007669"/>
    <property type="project" value="Ensembl"/>
</dbReference>
<dbReference type="PANTHER" id="PTHR16451">
    <property type="entry name" value="MITOCHONDRIAL DYNAMICS PROTEINS 49/51 FAMILY MEMBER"/>
    <property type="match status" value="1"/>
</dbReference>
<keyword evidence="2" id="KW-0812">Transmembrane</keyword>
<organism evidence="14 15">
    <name type="scientific">Papio anubis</name>
    <name type="common">Olive baboon</name>
    <dbReference type="NCBI Taxonomy" id="9555"/>
    <lineage>
        <taxon>Eukaryota</taxon>
        <taxon>Metazoa</taxon>
        <taxon>Chordata</taxon>
        <taxon>Craniata</taxon>
        <taxon>Vertebrata</taxon>
        <taxon>Euteleostomi</taxon>
        <taxon>Mammalia</taxon>
        <taxon>Eutheria</taxon>
        <taxon>Euarchontoglires</taxon>
        <taxon>Primates</taxon>
        <taxon>Haplorrhini</taxon>
        <taxon>Catarrhini</taxon>
        <taxon>Cercopithecidae</taxon>
        <taxon>Cercopithecinae</taxon>
        <taxon>Papio</taxon>
    </lineage>
</organism>
<evidence type="ECO:0000256" key="11">
    <source>
        <dbReference type="SAM" id="MobiDB-lite"/>
    </source>
</evidence>
<dbReference type="PANTHER" id="PTHR16451:SF11">
    <property type="entry name" value="MITOCHONDRIAL DYNAMICS PROTEIN MID49"/>
    <property type="match status" value="1"/>
</dbReference>
<dbReference type="AlphaFoldDB" id="A0A8I5NLX8"/>
<sequence>MCSLSTWLPEGTGAQTAFSTPEAHITTHRLPGGLPVTSPGRRLGMQPCTFKFGLRQGVPPRRERVCRLGGGACPSLAEPRSILAPVLRTRALRLDLGPACLRAAKSAAAPGGPRRWVPGSFTFQSQAGSSSGTVVPRPPPVVVRKLRRRQTMAEFSQKRGKRRGDEGLGSMVDFLLANARLVLGVGGAAVLGIATLAVKRFIDRATSPRDEDDTKGDSWKELSLLKATPHLQPRPPPAALSQPVLPLAPSPSAPEGPAETGPEVTPQLSSPAPLCLTLQERLLAFERDHVTIPAAQVALAKQLAGDIALELQAYFRSKFPELPFGAFVPGGPLYDGLQAGAADHVRLLVPLVLEPGLWSLVPGVDTVARDPRCWAVRRTQLEFCPRGSSPWDRFLVGGYLSSRILLELLRKALAASVNWPAIGSLLGCLIWPSMASEELLLEVQHERLELTVAVLVAVPGASADDRLLLAWPLEGLAGNLWLQDLYPVEAARLRALDDHDAGTRRRLLLLLCAVCRGCSALGQLGRGHLTQVVLRLGEDNVDWTEEALGERFLQALELLIGSLEQASLPCHFNPSVNLFSSLREEEIDDIGYALYSGLQEPEGLL</sequence>
<feature type="region of interest" description="Disordered" evidence="11">
    <location>
        <begin position="228"/>
        <end position="269"/>
    </location>
</feature>
<dbReference type="OMA" id="VCRGHPA"/>
<evidence type="ECO:0000256" key="8">
    <source>
        <dbReference type="ARBA" id="ARBA00063411"/>
    </source>
</evidence>
<proteinExistence type="inferred from homology"/>
<dbReference type="Gene3D" id="3.30.460.90">
    <property type="match status" value="1"/>
</dbReference>
<keyword evidence="3" id="KW-1000">Mitochondrion outer membrane</keyword>
<dbReference type="InterPro" id="IPR046906">
    <property type="entry name" value="Mab-21_HhH/H2TH-like"/>
</dbReference>
<dbReference type="InterPro" id="IPR045909">
    <property type="entry name" value="MID49/MID51"/>
</dbReference>
<dbReference type="Pfam" id="PF21297">
    <property type="entry name" value="MID51-like_C"/>
    <property type="match status" value="1"/>
</dbReference>
<feature type="domain" description="Mitochondrial dynamics protein MID51-like C-terminal" evidence="13">
    <location>
        <begin position="297"/>
        <end position="489"/>
    </location>
</feature>
<feature type="domain" description="Mab-21-like HhH/H2TH-like" evidence="12">
    <location>
        <begin position="539"/>
        <end position="590"/>
    </location>
</feature>
<reference evidence="14" key="2">
    <citation type="submission" date="2025-08" db="UniProtKB">
        <authorList>
            <consortium name="Ensembl"/>
        </authorList>
    </citation>
    <scope>IDENTIFICATION</scope>
</reference>
<dbReference type="GO" id="GO:0005741">
    <property type="term" value="C:mitochondrial outer membrane"/>
    <property type="evidence" value="ECO:0007669"/>
    <property type="project" value="UniProtKB-SubCell"/>
</dbReference>
<name>A0A8I5NLX8_PAPAN</name>
<dbReference type="FunFam" id="3.30.460.90:FF:000004">
    <property type="entry name" value="Mitochondrial elongation factor 2"/>
    <property type="match status" value="1"/>
</dbReference>
<dbReference type="GeneTree" id="ENSGT00390000013127"/>
<evidence type="ECO:0000256" key="1">
    <source>
        <dbReference type="ARBA" id="ARBA00004572"/>
    </source>
</evidence>
<keyword evidence="4" id="KW-1133">Transmembrane helix</keyword>
<gene>
    <name evidence="14" type="primary">MIEF2</name>
</gene>
<evidence type="ECO:0000259" key="13">
    <source>
        <dbReference type="Pfam" id="PF21297"/>
    </source>
</evidence>
<evidence type="ECO:0000313" key="15">
    <source>
        <dbReference type="Proteomes" id="UP000028761"/>
    </source>
</evidence>
<dbReference type="Proteomes" id="UP000028761">
    <property type="component" value="Chromosome 17"/>
</dbReference>
<keyword evidence="6" id="KW-0472">Membrane</keyword>
<dbReference type="SMART" id="SM01265">
    <property type="entry name" value="Mab-21"/>
    <property type="match status" value="1"/>
</dbReference>
<comment type="similarity">
    <text evidence="7">Belongs to the MID49/MID51 family.</text>
</comment>
<evidence type="ECO:0000256" key="7">
    <source>
        <dbReference type="ARBA" id="ARBA00061008"/>
    </source>
</evidence>
<dbReference type="GO" id="GO:0090314">
    <property type="term" value="P:positive regulation of protein targeting to membrane"/>
    <property type="evidence" value="ECO:0007669"/>
    <property type="project" value="Ensembl"/>
</dbReference>
<dbReference type="FunFam" id="1.10.1410.40:FF:000003">
    <property type="entry name" value="Mitochondrial dynamics protein MID51"/>
    <property type="match status" value="1"/>
</dbReference>